<dbReference type="OrthoDB" id="2604909at2"/>
<feature type="transmembrane region" description="Helical" evidence="1">
    <location>
        <begin position="284"/>
        <end position="305"/>
    </location>
</feature>
<dbReference type="RefSeq" id="WP_068755145.1">
    <property type="nucleotide sequence ID" value="NZ_KQ950181.1"/>
</dbReference>
<protein>
    <recommendedName>
        <fullName evidence="4">Cytochrome C biogenesis protein transmembrane domain-containing protein</fullName>
    </recommendedName>
</protein>
<feature type="transmembrane region" description="Helical" evidence="1">
    <location>
        <begin position="23"/>
        <end position="42"/>
    </location>
</feature>
<evidence type="ECO:0008006" key="4">
    <source>
        <dbReference type="Google" id="ProtNLM"/>
    </source>
</evidence>
<evidence type="ECO:0000256" key="1">
    <source>
        <dbReference type="SAM" id="Phobius"/>
    </source>
</evidence>
<organism evidence="2 3">
    <name type="scientific">Thermobifida cellulosilytica TB100</name>
    <dbReference type="NCBI Taxonomy" id="665004"/>
    <lineage>
        <taxon>Bacteria</taxon>
        <taxon>Bacillati</taxon>
        <taxon>Actinomycetota</taxon>
        <taxon>Actinomycetes</taxon>
        <taxon>Streptosporangiales</taxon>
        <taxon>Nocardiopsidaceae</taxon>
        <taxon>Thermobifida</taxon>
    </lineage>
</organism>
<feature type="transmembrane region" description="Helical" evidence="1">
    <location>
        <begin position="241"/>
        <end position="264"/>
    </location>
</feature>
<dbReference type="Proteomes" id="UP000074382">
    <property type="component" value="Unassembled WGS sequence"/>
</dbReference>
<evidence type="ECO:0000313" key="3">
    <source>
        <dbReference type="Proteomes" id="UP000074382"/>
    </source>
</evidence>
<comment type="caution">
    <text evidence="2">The sequence shown here is derived from an EMBL/GenBank/DDBJ whole genome shotgun (WGS) entry which is preliminary data.</text>
</comment>
<feature type="transmembrane region" description="Helical" evidence="1">
    <location>
        <begin position="126"/>
        <end position="147"/>
    </location>
</feature>
<proteinExistence type="predicted"/>
<feature type="transmembrane region" description="Helical" evidence="1">
    <location>
        <begin position="204"/>
        <end position="221"/>
    </location>
</feature>
<feature type="transmembrane region" description="Helical" evidence="1">
    <location>
        <begin position="67"/>
        <end position="93"/>
    </location>
</feature>
<sequence length="321" mass="33570">MTQTGSETTPVPAAAPGLPRRRWLIAALSALAGALLTSLWSFEFVDSVIGDNVANTLLGYDAKETPISGLLAGTAFAFVTGLAGTFTACNIAVFGAIAPMAHTAGLADGRGHLAPRPGVAASLRPVGWLALGTVAVSAVYGVIGVLLGDRLPQLSEATLASGVPVRLVQASITFGLIGLAFSYLGLAALRLVPDPFHALAPRFPNARLVAIGALVGGFLVGRPFPLFRAMFEYAVETGNPLYGAGVFVLQSLGNITVVVVLFLALVYGTRGRFVAWLTAQPERVATLTAVSFITVGAFTVLYWTLRVPSMFGFGWYPIVHW</sequence>
<accession>A0A147KKD4</accession>
<keyword evidence="1" id="KW-1133">Transmembrane helix</keyword>
<dbReference type="EMBL" id="LGEM01000020">
    <property type="protein sequence ID" value="KUP97762.1"/>
    <property type="molecule type" value="Genomic_DNA"/>
</dbReference>
<dbReference type="PATRIC" id="fig|665004.4.peg.1711"/>
<keyword evidence="1" id="KW-0812">Transmembrane</keyword>
<dbReference type="STRING" id="665004.AC529_04725"/>
<keyword evidence="1" id="KW-0472">Membrane</keyword>
<keyword evidence="3" id="KW-1185">Reference proteome</keyword>
<name>A0A147KKD4_THECS</name>
<dbReference type="AlphaFoldDB" id="A0A147KKD4"/>
<evidence type="ECO:0000313" key="2">
    <source>
        <dbReference type="EMBL" id="KUP97762.1"/>
    </source>
</evidence>
<feature type="transmembrane region" description="Helical" evidence="1">
    <location>
        <begin position="167"/>
        <end position="192"/>
    </location>
</feature>
<reference evidence="3" key="1">
    <citation type="journal article" date="2017" name="Acta Aliment.">
        <title>Plant polysaccharide degrading enzyme system of Thermpbifida cellulosilytica TB100 revealed by de novo genome project data.</title>
        <authorList>
            <person name="Toth A."/>
            <person name="Baka E."/>
            <person name="Luzics S."/>
            <person name="Bata-Vidacs I."/>
            <person name="Nagy I."/>
            <person name="Balint B."/>
            <person name="Herceg R."/>
            <person name="Olasz F."/>
            <person name="Wilk T."/>
            <person name="Nagy T."/>
            <person name="Kriszt B."/>
            <person name="Nagy I."/>
            <person name="Kukolya J."/>
        </authorList>
    </citation>
    <scope>NUCLEOTIDE SEQUENCE [LARGE SCALE GENOMIC DNA]</scope>
    <source>
        <strain evidence="3">TB100</strain>
    </source>
</reference>
<gene>
    <name evidence="2" type="ORF">AC529_04725</name>
</gene>